<dbReference type="Pfam" id="PF03364">
    <property type="entry name" value="Polyketide_cyc"/>
    <property type="match status" value="1"/>
</dbReference>
<dbReference type="SUPFAM" id="SSF55961">
    <property type="entry name" value="Bet v1-like"/>
    <property type="match status" value="1"/>
</dbReference>
<evidence type="ECO:0000313" key="5">
    <source>
        <dbReference type="Proteomes" id="UP000183529"/>
    </source>
</evidence>
<proteinExistence type="inferred from homology"/>
<accession>A0A1A5XDY3</accession>
<keyword evidence="6" id="KW-1185">Reference proteome</keyword>
<dbReference type="OrthoDB" id="9804759at2"/>
<dbReference type="PANTHER" id="PTHR12901:SF10">
    <property type="entry name" value="COENZYME Q-BINDING PROTEIN COQ10, MITOCHONDRIAL"/>
    <property type="match status" value="1"/>
</dbReference>
<dbReference type="Proteomes" id="UP000183529">
    <property type="component" value="Unassembled WGS sequence"/>
</dbReference>
<feature type="domain" description="Coenzyme Q-binding protein COQ10 START" evidence="2">
    <location>
        <begin position="10"/>
        <end position="134"/>
    </location>
</feature>
<dbReference type="PANTHER" id="PTHR12901">
    <property type="entry name" value="SPERM PROTEIN HOMOLOG"/>
    <property type="match status" value="1"/>
</dbReference>
<name>A0A1A5XDY3_9BURK</name>
<dbReference type="GO" id="GO:0048039">
    <property type="term" value="F:ubiquinone binding"/>
    <property type="evidence" value="ECO:0007669"/>
    <property type="project" value="InterPro"/>
</dbReference>
<dbReference type="GO" id="GO:0045333">
    <property type="term" value="P:cellular respiration"/>
    <property type="evidence" value="ECO:0007669"/>
    <property type="project" value="InterPro"/>
</dbReference>
<evidence type="ECO:0000259" key="2">
    <source>
        <dbReference type="Pfam" id="PF03364"/>
    </source>
</evidence>
<reference evidence="3 6" key="2">
    <citation type="submission" date="2018-05" db="EMBL/GenBank/DDBJ databases">
        <title>Genomic Encyclopedia of Type Strains, Phase IV (KMG-V): Genome sequencing to study the core and pangenomes of soil and plant-associated prokaryotes.</title>
        <authorList>
            <person name="Whitman W."/>
        </authorList>
    </citation>
    <scope>NUCLEOTIDE SEQUENCE [LARGE SCALE GENOMIC DNA]</scope>
    <source>
        <strain evidence="3 6">SIr-6563</strain>
    </source>
</reference>
<comment type="caution">
    <text evidence="4">The sequence shown here is derived from an EMBL/GenBank/DDBJ whole genome shotgun (WGS) entry which is preliminary data.</text>
</comment>
<evidence type="ECO:0000256" key="1">
    <source>
        <dbReference type="ARBA" id="ARBA00008918"/>
    </source>
</evidence>
<dbReference type="RefSeq" id="WP_065060153.1">
    <property type="nucleotide sequence ID" value="NZ_CADFGN010000010.1"/>
</dbReference>
<gene>
    <name evidence="3" type="ORF">C7400_11714</name>
    <name evidence="4" type="ORF">SAMN05216550_110237</name>
</gene>
<evidence type="ECO:0000313" key="3">
    <source>
        <dbReference type="EMBL" id="PXX12418.1"/>
    </source>
</evidence>
<dbReference type="Proteomes" id="UP000247515">
    <property type="component" value="Unassembled WGS sequence"/>
</dbReference>
<dbReference type="Gene3D" id="3.30.530.20">
    <property type="match status" value="1"/>
</dbReference>
<dbReference type="CDD" id="cd07813">
    <property type="entry name" value="COQ10p_like"/>
    <property type="match status" value="1"/>
</dbReference>
<dbReference type="GeneID" id="61302142"/>
<sequence>MADVQKTVLIRHSAEQMFDLVTDVDDYPNFLPWCGGVEVRRKDETGMEAKIDINFKGIKQHFATRNTQTRPERIDMEFTDGPFKKFTGAWRFTPLRADACKIEFALHYEFSNIILEKIIGPVFHHIANTFVDSFVKRADQRYGKNKV</sequence>
<dbReference type="InterPro" id="IPR044996">
    <property type="entry name" value="COQ10-like"/>
</dbReference>
<dbReference type="EMBL" id="FNZM01000010">
    <property type="protein sequence ID" value="SEJ91230.1"/>
    <property type="molecule type" value="Genomic_DNA"/>
</dbReference>
<comment type="similarity">
    <text evidence="1">Belongs to the ribosome association toxin RatA family.</text>
</comment>
<organism evidence="4 5">
    <name type="scientific">Paraburkholderia tropica</name>
    <dbReference type="NCBI Taxonomy" id="92647"/>
    <lineage>
        <taxon>Bacteria</taxon>
        <taxon>Pseudomonadati</taxon>
        <taxon>Pseudomonadota</taxon>
        <taxon>Betaproteobacteria</taxon>
        <taxon>Burkholderiales</taxon>
        <taxon>Burkholderiaceae</taxon>
        <taxon>Paraburkholderia</taxon>
    </lineage>
</organism>
<evidence type="ECO:0000313" key="6">
    <source>
        <dbReference type="Proteomes" id="UP000247515"/>
    </source>
</evidence>
<reference evidence="4 5" key="1">
    <citation type="submission" date="2016-10" db="EMBL/GenBank/DDBJ databases">
        <authorList>
            <person name="Varghese N."/>
            <person name="Submissions S."/>
        </authorList>
    </citation>
    <scope>NUCLEOTIDE SEQUENCE [LARGE SCALE GENOMIC DNA]</scope>
    <source>
        <strain evidence="4 5">LMG 22274</strain>
    </source>
</reference>
<protein>
    <submittedName>
        <fullName evidence="4">Ribosome association toxin PasT (RatA) of the RatAB toxin-antitoxin module</fullName>
    </submittedName>
    <submittedName>
        <fullName evidence="3">Ribosome-associated toxin RatA of RatAB toxin-antitoxin module</fullName>
    </submittedName>
</protein>
<dbReference type="InterPro" id="IPR005031">
    <property type="entry name" value="COQ10_START"/>
</dbReference>
<dbReference type="EMBL" id="QJJV01000017">
    <property type="protein sequence ID" value="PXX12418.1"/>
    <property type="molecule type" value="Genomic_DNA"/>
</dbReference>
<evidence type="ECO:0000313" key="4">
    <source>
        <dbReference type="EMBL" id="SEJ91230.1"/>
    </source>
</evidence>
<dbReference type="InterPro" id="IPR023393">
    <property type="entry name" value="START-like_dom_sf"/>
</dbReference>
<dbReference type="AlphaFoldDB" id="A0A1A5XDY3"/>